<dbReference type="InterPro" id="IPR008966">
    <property type="entry name" value="Adhesion_dom_sf"/>
</dbReference>
<comment type="similarity">
    <text evidence="2">Belongs to the fimbrial protein family.</text>
</comment>
<organism evidence="6">
    <name type="scientific">Providencia stuartii</name>
    <dbReference type="NCBI Taxonomy" id="588"/>
    <lineage>
        <taxon>Bacteria</taxon>
        <taxon>Pseudomonadati</taxon>
        <taxon>Pseudomonadota</taxon>
        <taxon>Gammaproteobacteria</taxon>
        <taxon>Enterobacterales</taxon>
        <taxon>Morganellaceae</taxon>
        <taxon>Providencia</taxon>
    </lineage>
</organism>
<dbReference type="Gene3D" id="2.60.40.1090">
    <property type="entry name" value="Fimbrial-type adhesion domain"/>
    <property type="match status" value="1"/>
</dbReference>
<dbReference type="EMBL" id="ABMABF030000004">
    <property type="protein sequence ID" value="EMJ5133749.1"/>
    <property type="molecule type" value="Genomic_DNA"/>
</dbReference>
<evidence type="ECO:0000256" key="1">
    <source>
        <dbReference type="ARBA" id="ARBA00004561"/>
    </source>
</evidence>
<name>A0AAI9DAC5_PROST</name>
<evidence type="ECO:0000256" key="2">
    <source>
        <dbReference type="ARBA" id="ARBA00006671"/>
    </source>
</evidence>
<evidence type="ECO:0000256" key="3">
    <source>
        <dbReference type="ARBA" id="ARBA00022729"/>
    </source>
</evidence>
<keyword evidence="3" id="KW-0732">Signal</keyword>
<evidence type="ECO:0000256" key="4">
    <source>
        <dbReference type="ARBA" id="ARBA00023263"/>
    </source>
</evidence>
<comment type="caution">
    <text evidence="6">The sequence shown here is derived from an EMBL/GenBank/DDBJ whole genome shotgun (WGS) entry which is preliminary data.</text>
</comment>
<evidence type="ECO:0000259" key="5">
    <source>
        <dbReference type="Pfam" id="PF00419"/>
    </source>
</evidence>
<dbReference type="SUPFAM" id="SSF49401">
    <property type="entry name" value="Bacterial adhesins"/>
    <property type="match status" value="1"/>
</dbReference>
<dbReference type="InterPro" id="IPR036937">
    <property type="entry name" value="Adhesion_dom_fimbrial_sf"/>
</dbReference>
<comment type="subcellular location">
    <subcellularLocation>
        <location evidence="1">Fimbrium</location>
    </subcellularLocation>
</comment>
<dbReference type="PANTHER" id="PTHR33420:SF12">
    <property type="entry name" value="FIMBRIN-LIKE PROTEIN FIMI-RELATED"/>
    <property type="match status" value="1"/>
</dbReference>
<accession>A0AAI9DAC5</accession>
<dbReference type="GO" id="GO:0043709">
    <property type="term" value="P:cell adhesion involved in single-species biofilm formation"/>
    <property type="evidence" value="ECO:0007669"/>
    <property type="project" value="TreeGrafter"/>
</dbReference>
<sequence>MFIAQAFKNRTLSVLLLFISLNSYSDEGIGFKAEIIKGACSFSTVSNIDFGDIYLGDFIENANLAARVKPLKILYECEGFAEGINPSIKVNGITPDNDPETFFTSGTAEGVGFQIKNGDITPLEFNENKSKPLKDNSEIEIEPTEKLINMTVGFVLQNAAKKISSGSATATITFDFIYP</sequence>
<dbReference type="Pfam" id="PF00419">
    <property type="entry name" value="Fimbrial"/>
    <property type="match status" value="1"/>
</dbReference>
<feature type="domain" description="Fimbrial-type adhesion" evidence="5">
    <location>
        <begin position="30"/>
        <end position="178"/>
    </location>
</feature>
<protein>
    <submittedName>
        <fullName evidence="6">Fimbrial protein</fullName>
    </submittedName>
</protein>
<keyword evidence="4" id="KW-0281">Fimbrium</keyword>
<evidence type="ECO:0000313" key="6">
    <source>
        <dbReference type="EMBL" id="EMJ5133749.1"/>
    </source>
</evidence>
<gene>
    <name evidence="6" type="ORF">RG298_001447</name>
</gene>
<dbReference type="AlphaFoldDB" id="A0AAI9DAC5"/>
<proteinExistence type="inferred from homology"/>
<dbReference type="GO" id="GO:0009289">
    <property type="term" value="C:pilus"/>
    <property type="evidence" value="ECO:0007669"/>
    <property type="project" value="UniProtKB-SubCell"/>
</dbReference>
<reference evidence="6" key="1">
    <citation type="submission" date="2024-02" db="EMBL/GenBank/DDBJ databases">
        <authorList>
            <consortium name="Clinical and Environmental Microbiology Branch: Whole genome sequencing antimicrobial resistance pathogens in the healthcare setting"/>
        </authorList>
    </citation>
    <scope>NUCLEOTIDE SEQUENCE</scope>
    <source>
        <strain evidence="6">2021GO-0154</strain>
    </source>
</reference>
<dbReference type="PANTHER" id="PTHR33420">
    <property type="entry name" value="FIMBRIAL SUBUNIT ELFA-RELATED"/>
    <property type="match status" value="1"/>
</dbReference>
<dbReference type="InterPro" id="IPR000259">
    <property type="entry name" value="Adhesion_dom_fimbrial"/>
</dbReference>
<dbReference type="InterPro" id="IPR050263">
    <property type="entry name" value="Bact_Fimbrial_Adh_Pro"/>
</dbReference>